<comment type="caution">
    <text evidence="2">The sequence shown here is derived from an EMBL/GenBank/DDBJ whole genome shotgun (WGS) entry which is preliminary data.</text>
</comment>
<dbReference type="EMBL" id="BPLQ01012806">
    <property type="protein sequence ID" value="GIY67950.1"/>
    <property type="molecule type" value="Genomic_DNA"/>
</dbReference>
<evidence type="ECO:0000313" key="3">
    <source>
        <dbReference type="Proteomes" id="UP001054837"/>
    </source>
</evidence>
<feature type="region of interest" description="Disordered" evidence="1">
    <location>
        <begin position="75"/>
        <end position="96"/>
    </location>
</feature>
<dbReference type="AlphaFoldDB" id="A0AAV4VEN9"/>
<sequence length="201" mass="22294">MTKENQIVKVIIKDSEDLSLCVSVSFLKKLCFPSKANSKSSKTTLLEVGEDIPDEESTNLNRPPLGRYYHPRTHTQKMTESGCRTRQGPLSQPVPLKIHPSIQKASSRWTSNSYNVPRASRKTLELAAVGNRLRPPPPEIAALPDGWKTEPNLPLLRQTVKISLLKRSSIINASSVYQMVRPPPPPSGKRVFCLACGCPVK</sequence>
<evidence type="ECO:0000313" key="2">
    <source>
        <dbReference type="EMBL" id="GIY67950.1"/>
    </source>
</evidence>
<reference evidence="2 3" key="1">
    <citation type="submission" date="2021-06" db="EMBL/GenBank/DDBJ databases">
        <title>Caerostris darwini draft genome.</title>
        <authorList>
            <person name="Kono N."/>
            <person name="Arakawa K."/>
        </authorList>
    </citation>
    <scope>NUCLEOTIDE SEQUENCE [LARGE SCALE GENOMIC DNA]</scope>
</reference>
<accession>A0AAV4VEN9</accession>
<protein>
    <submittedName>
        <fullName evidence="2">Uncharacterized protein</fullName>
    </submittedName>
</protein>
<name>A0AAV4VEN9_9ARAC</name>
<feature type="compositionally biased region" description="Polar residues" evidence="1">
    <location>
        <begin position="76"/>
        <end position="90"/>
    </location>
</feature>
<gene>
    <name evidence="2" type="ORF">CDAR_243531</name>
</gene>
<organism evidence="2 3">
    <name type="scientific">Caerostris darwini</name>
    <dbReference type="NCBI Taxonomy" id="1538125"/>
    <lineage>
        <taxon>Eukaryota</taxon>
        <taxon>Metazoa</taxon>
        <taxon>Ecdysozoa</taxon>
        <taxon>Arthropoda</taxon>
        <taxon>Chelicerata</taxon>
        <taxon>Arachnida</taxon>
        <taxon>Araneae</taxon>
        <taxon>Araneomorphae</taxon>
        <taxon>Entelegynae</taxon>
        <taxon>Araneoidea</taxon>
        <taxon>Araneidae</taxon>
        <taxon>Caerostris</taxon>
    </lineage>
</organism>
<proteinExistence type="predicted"/>
<keyword evidence="3" id="KW-1185">Reference proteome</keyword>
<evidence type="ECO:0000256" key="1">
    <source>
        <dbReference type="SAM" id="MobiDB-lite"/>
    </source>
</evidence>
<dbReference type="Proteomes" id="UP001054837">
    <property type="component" value="Unassembled WGS sequence"/>
</dbReference>